<dbReference type="PROSITE" id="PS51257">
    <property type="entry name" value="PROKAR_LIPOPROTEIN"/>
    <property type="match status" value="1"/>
</dbReference>
<sequence>MKSDSLALFTSSQTIHDPFPQMMMCGFLFSFGCLVVDPLACFSIRTKRYFVVDSGPESAFIVVVEDYDNVPIYVGMVGSKEDIFFDSRQWLDSDSEDDFFSVNGDFTPSHGNTPVHHSFAVVRSNSLISKRSLKDKTSKSISNPLPKKKLGELLQETRAEEETERRKFTENTGPTTVSGAPQYPHGIVAPERQKSGRCLPNLELCRSFSGRKKRS</sequence>
<dbReference type="Proteomes" id="UP000233551">
    <property type="component" value="Unassembled WGS sequence"/>
</dbReference>
<gene>
    <name evidence="3" type="ORF">CRG98_020330</name>
</gene>
<dbReference type="InterPro" id="IPR038947">
    <property type="entry name" value="At3g27210-like"/>
</dbReference>
<organism evidence="3 4">
    <name type="scientific">Punica granatum</name>
    <name type="common">Pomegranate</name>
    <dbReference type="NCBI Taxonomy" id="22663"/>
    <lineage>
        <taxon>Eukaryota</taxon>
        <taxon>Viridiplantae</taxon>
        <taxon>Streptophyta</taxon>
        <taxon>Embryophyta</taxon>
        <taxon>Tracheophyta</taxon>
        <taxon>Spermatophyta</taxon>
        <taxon>Magnoliopsida</taxon>
        <taxon>eudicotyledons</taxon>
        <taxon>Gunneridae</taxon>
        <taxon>Pentapetalae</taxon>
        <taxon>rosids</taxon>
        <taxon>malvids</taxon>
        <taxon>Myrtales</taxon>
        <taxon>Lythraceae</taxon>
        <taxon>Punica</taxon>
    </lineage>
</organism>
<proteinExistence type="predicted"/>
<evidence type="ECO:0000256" key="1">
    <source>
        <dbReference type="SAM" id="MobiDB-lite"/>
    </source>
</evidence>
<feature type="transmembrane region" description="Helical" evidence="2">
    <location>
        <begin position="20"/>
        <end position="40"/>
    </location>
</feature>
<keyword evidence="2" id="KW-0472">Membrane</keyword>
<feature type="compositionally biased region" description="Basic and acidic residues" evidence="1">
    <location>
        <begin position="157"/>
        <end position="169"/>
    </location>
</feature>
<dbReference type="PANTHER" id="PTHR34280">
    <property type="entry name" value="OS01G0920100 PROTEIN"/>
    <property type="match status" value="1"/>
</dbReference>
<comment type="caution">
    <text evidence="3">The sequence shown here is derived from an EMBL/GenBank/DDBJ whole genome shotgun (WGS) entry which is preliminary data.</text>
</comment>
<dbReference type="EMBL" id="PGOL01001311">
    <property type="protein sequence ID" value="PKI59250.1"/>
    <property type="molecule type" value="Genomic_DNA"/>
</dbReference>
<evidence type="ECO:0000256" key="2">
    <source>
        <dbReference type="SAM" id="Phobius"/>
    </source>
</evidence>
<evidence type="ECO:0000313" key="4">
    <source>
        <dbReference type="Proteomes" id="UP000233551"/>
    </source>
</evidence>
<accession>A0A2I0JTM5</accession>
<evidence type="ECO:0000313" key="3">
    <source>
        <dbReference type="EMBL" id="PKI59250.1"/>
    </source>
</evidence>
<dbReference type="STRING" id="22663.A0A2I0JTM5"/>
<dbReference type="PANTHER" id="PTHR34280:SF2">
    <property type="entry name" value="OS01G0920100 PROTEIN"/>
    <property type="match status" value="1"/>
</dbReference>
<feature type="region of interest" description="Disordered" evidence="1">
    <location>
        <begin position="157"/>
        <end position="195"/>
    </location>
</feature>
<protein>
    <submittedName>
        <fullName evidence="3">Uncharacterized protein</fullName>
    </submittedName>
</protein>
<name>A0A2I0JTM5_PUNGR</name>
<dbReference type="AlphaFoldDB" id="A0A2I0JTM5"/>
<reference evidence="3 4" key="1">
    <citation type="submission" date="2017-11" db="EMBL/GenBank/DDBJ databases">
        <title>De-novo sequencing of pomegranate (Punica granatum L.) genome.</title>
        <authorList>
            <person name="Akparov Z."/>
            <person name="Amiraslanov A."/>
            <person name="Hajiyeva S."/>
            <person name="Abbasov M."/>
            <person name="Kaur K."/>
            <person name="Hamwieh A."/>
            <person name="Solovyev V."/>
            <person name="Salamov A."/>
            <person name="Braich B."/>
            <person name="Kosarev P."/>
            <person name="Mahmoud A."/>
            <person name="Hajiyev E."/>
            <person name="Babayeva S."/>
            <person name="Izzatullayeva V."/>
            <person name="Mammadov A."/>
            <person name="Mammadov A."/>
            <person name="Sharifova S."/>
            <person name="Ojaghi J."/>
            <person name="Eynullazada K."/>
            <person name="Bayramov B."/>
            <person name="Abdulazimova A."/>
            <person name="Shahmuradov I."/>
        </authorList>
    </citation>
    <scope>NUCLEOTIDE SEQUENCE [LARGE SCALE GENOMIC DNA]</scope>
    <source>
        <strain evidence="4">cv. AG2017</strain>
        <tissue evidence="3">Leaf</tissue>
    </source>
</reference>
<keyword evidence="2" id="KW-0812">Transmembrane</keyword>
<keyword evidence="4" id="KW-1185">Reference proteome</keyword>
<keyword evidence="2" id="KW-1133">Transmembrane helix</keyword>